<accession>A0A0W8FKA2</accession>
<dbReference type="PANTHER" id="PTHR44757">
    <property type="entry name" value="DIGUANYLATE CYCLASE DGCP"/>
    <property type="match status" value="1"/>
</dbReference>
<evidence type="ECO:0000259" key="1">
    <source>
        <dbReference type="PROSITE" id="PS50112"/>
    </source>
</evidence>
<feature type="domain" description="PAS" evidence="1">
    <location>
        <begin position="127"/>
        <end position="197"/>
    </location>
</feature>
<dbReference type="SUPFAM" id="SSF55785">
    <property type="entry name" value="PYP-like sensor domain (PAS domain)"/>
    <property type="match status" value="2"/>
</dbReference>
<dbReference type="InterPro" id="IPR035965">
    <property type="entry name" value="PAS-like_dom_sf"/>
</dbReference>
<dbReference type="EMBL" id="LNQE01001070">
    <property type="protein sequence ID" value="KUG21352.1"/>
    <property type="molecule type" value="Genomic_DNA"/>
</dbReference>
<dbReference type="InterPro" id="IPR013767">
    <property type="entry name" value="PAS_fold"/>
</dbReference>
<evidence type="ECO:0000259" key="2">
    <source>
        <dbReference type="PROSITE" id="PS50113"/>
    </source>
</evidence>
<proteinExistence type="predicted"/>
<dbReference type="GO" id="GO:0000155">
    <property type="term" value="F:phosphorelay sensor kinase activity"/>
    <property type="evidence" value="ECO:0007669"/>
    <property type="project" value="InterPro"/>
</dbReference>
<gene>
    <name evidence="3" type="ORF">ASZ90_008901</name>
</gene>
<feature type="domain" description="PAC" evidence="2">
    <location>
        <begin position="201"/>
        <end position="253"/>
    </location>
</feature>
<dbReference type="SMART" id="SM00091">
    <property type="entry name" value="PAS"/>
    <property type="match status" value="2"/>
</dbReference>
<dbReference type="Gene3D" id="3.30.450.20">
    <property type="entry name" value="PAS domain"/>
    <property type="match status" value="2"/>
</dbReference>
<dbReference type="InterPro" id="IPR052155">
    <property type="entry name" value="Biofilm_reg_signaling"/>
</dbReference>
<dbReference type="PROSITE" id="PS50113">
    <property type="entry name" value="PAC"/>
    <property type="match status" value="2"/>
</dbReference>
<dbReference type="PANTHER" id="PTHR44757:SF2">
    <property type="entry name" value="BIOFILM ARCHITECTURE MAINTENANCE PROTEIN MBAA"/>
    <property type="match status" value="1"/>
</dbReference>
<dbReference type="InterPro" id="IPR000700">
    <property type="entry name" value="PAS-assoc_C"/>
</dbReference>
<dbReference type="GO" id="GO:0006355">
    <property type="term" value="P:regulation of DNA-templated transcription"/>
    <property type="evidence" value="ECO:0007669"/>
    <property type="project" value="InterPro"/>
</dbReference>
<dbReference type="SMART" id="SM00086">
    <property type="entry name" value="PAC"/>
    <property type="match status" value="2"/>
</dbReference>
<evidence type="ECO:0000313" key="3">
    <source>
        <dbReference type="EMBL" id="KUG21352.1"/>
    </source>
</evidence>
<dbReference type="InterPro" id="IPR013656">
    <property type="entry name" value="PAS_4"/>
</dbReference>
<dbReference type="PROSITE" id="PS50112">
    <property type="entry name" value="PAS"/>
    <property type="match status" value="1"/>
</dbReference>
<dbReference type="SMART" id="SM00388">
    <property type="entry name" value="HisKA"/>
    <property type="match status" value="1"/>
</dbReference>
<protein>
    <submittedName>
        <fullName evidence="3">Sensory box/ggdef family protein</fullName>
    </submittedName>
</protein>
<reference evidence="3" key="1">
    <citation type="journal article" date="2015" name="Proc. Natl. Acad. Sci. U.S.A.">
        <title>Networks of energetic and metabolic interactions define dynamics in microbial communities.</title>
        <authorList>
            <person name="Embree M."/>
            <person name="Liu J.K."/>
            <person name="Al-Bassam M.M."/>
            <person name="Zengler K."/>
        </authorList>
    </citation>
    <scope>NUCLEOTIDE SEQUENCE</scope>
</reference>
<dbReference type="Pfam" id="PF00989">
    <property type="entry name" value="PAS"/>
    <property type="match status" value="1"/>
</dbReference>
<comment type="caution">
    <text evidence="3">The sequence shown here is derived from an EMBL/GenBank/DDBJ whole genome shotgun (WGS) entry which is preliminary data.</text>
</comment>
<feature type="domain" description="PAC" evidence="2">
    <location>
        <begin position="74"/>
        <end position="126"/>
    </location>
</feature>
<dbReference type="InterPro" id="IPR003661">
    <property type="entry name" value="HisK_dim/P_dom"/>
</dbReference>
<sequence length="329" mass="37072">MIIESIPEAIVVADRDARIRMTNPAADRIYSRAVHPGMDAEHFAALHLCHPGLDPCPPDDLPLVRSARHGEIIQGREFAILGAEGELRDLVADSAPIIGSDGQRIGAAGVFQDLTGRREAERALRESEERFRGIFERAGISIVLADTAGRILRVNPAFQKMLGYSADELQQMTILDLTHPEDAAAALAHFQGTLAGRHETDLMQKRYIAKDGRTVWGQLTTSLLRGPDGEIRFLIGMIEDITDRKRDEELRRQAFDQIERNMEQFAILGDHIRHPLQAILARADLMEDEGTAEKIREQVRRIDALVKRLEEGWIESREIREFLRRNELA</sequence>
<organism evidence="3">
    <name type="scientific">hydrocarbon metagenome</name>
    <dbReference type="NCBI Taxonomy" id="938273"/>
    <lineage>
        <taxon>unclassified sequences</taxon>
        <taxon>metagenomes</taxon>
        <taxon>ecological metagenomes</taxon>
    </lineage>
</organism>
<dbReference type="NCBIfam" id="TIGR00229">
    <property type="entry name" value="sensory_box"/>
    <property type="match status" value="1"/>
</dbReference>
<dbReference type="Pfam" id="PF08448">
    <property type="entry name" value="PAS_4"/>
    <property type="match status" value="1"/>
</dbReference>
<dbReference type="InterPro" id="IPR000014">
    <property type="entry name" value="PAS"/>
</dbReference>
<dbReference type="CDD" id="cd00130">
    <property type="entry name" value="PAS"/>
    <property type="match status" value="1"/>
</dbReference>
<name>A0A0W8FKA2_9ZZZZ</name>
<dbReference type="InterPro" id="IPR001610">
    <property type="entry name" value="PAC"/>
</dbReference>
<dbReference type="AlphaFoldDB" id="A0A0W8FKA2"/>